<dbReference type="InterPro" id="IPR016055">
    <property type="entry name" value="A-D-PHexomutase_a/b/a-I/II/III"/>
</dbReference>
<protein>
    <recommendedName>
        <fullName evidence="5">Alpha-D-phosphohexomutase alpha/beta/alpha domain-containing protein</fullName>
    </recommendedName>
</protein>
<dbReference type="EMBL" id="JAHXZJ010002982">
    <property type="protein sequence ID" value="KAH0534972.1"/>
    <property type="molecule type" value="Genomic_DNA"/>
</dbReference>
<comment type="similarity">
    <text evidence="1">Belongs to the phosphohexose mutase family.</text>
</comment>
<accession>A0AAV7HW16</accession>
<organism evidence="6 7">
    <name type="scientific">Cotesia glomerata</name>
    <name type="common">Lepidopteran parasitic wasp</name>
    <name type="synonym">Apanteles glomeratus</name>
    <dbReference type="NCBI Taxonomy" id="32391"/>
    <lineage>
        <taxon>Eukaryota</taxon>
        <taxon>Metazoa</taxon>
        <taxon>Ecdysozoa</taxon>
        <taxon>Arthropoda</taxon>
        <taxon>Hexapoda</taxon>
        <taxon>Insecta</taxon>
        <taxon>Pterygota</taxon>
        <taxon>Neoptera</taxon>
        <taxon>Endopterygota</taxon>
        <taxon>Hymenoptera</taxon>
        <taxon>Apocrita</taxon>
        <taxon>Ichneumonoidea</taxon>
        <taxon>Braconidae</taxon>
        <taxon>Microgastrinae</taxon>
        <taxon>Cotesia</taxon>
    </lineage>
</organism>
<dbReference type="GO" id="GO:0005829">
    <property type="term" value="C:cytosol"/>
    <property type="evidence" value="ECO:0007669"/>
    <property type="project" value="TreeGrafter"/>
</dbReference>
<reference evidence="6 7" key="1">
    <citation type="journal article" date="2021" name="J. Hered.">
        <title>A chromosome-level genome assembly of the parasitoid wasp, Cotesia glomerata (Hymenoptera: Braconidae).</title>
        <authorList>
            <person name="Pinto B.J."/>
            <person name="Weis J.J."/>
            <person name="Gamble T."/>
            <person name="Ode P.J."/>
            <person name="Paul R."/>
            <person name="Zaspel J.M."/>
        </authorList>
    </citation>
    <scope>NUCLEOTIDE SEQUENCE [LARGE SCALE GENOMIC DNA]</scope>
    <source>
        <strain evidence="6">CgM1</strain>
    </source>
</reference>
<evidence type="ECO:0000256" key="2">
    <source>
        <dbReference type="ARBA" id="ARBA00022723"/>
    </source>
</evidence>
<name>A0AAV7HW16_COTGL</name>
<sequence>MHTTTLQTKVYNDQKPGTSGLRKPVKIFQQEHYTENFIQSIFEVFNENQLNGTLVVGGDGRYYCKEAVQIIIQIAVANGVSSLNSGKISLTFLNNMLLKFSYH</sequence>
<keyword evidence="4" id="KW-0413">Isomerase</keyword>
<evidence type="ECO:0000313" key="7">
    <source>
        <dbReference type="Proteomes" id="UP000826195"/>
    </source>
</evidence>
<proteinExistence type="inferred from homology"/>
<gene>
    <name evidence="6" type="ORF">KQX54_011090</name>
</gene>
<dbReference type="InterPro" id="IPR045244">
    <property type="entry name" value="PGM"/>
</dbReference>
<dbReference type="Gene3D" id="3.40.120.10">
    <property type="entry name" value="Alpha-D-Glucose-1,6-Bisphosphate, subunit A, domain 3"/>
    <property type="match status" value="1"/>
</dbReference>
<dbReference type="PANTHER" id="PTHR22573:SF2">
    <property type="entry name" value="PHOSPHOGLUCOMUTASE"/>
    <property type="match status" value="1"/>
</dbReference>
<evidence type="ECO:0000256" key="1">
    <source>
        <dbReference type="ARBA" id="ARBA00010231"/>
    </source>
</evidence>
<keyword evidence="2" id="KW-0479">Metal-binding</keyword>
<dbReference type="AlphaFoldDB" id="A0AAV7HW16"/>
<dbReference type="Pfam" id="PF02878">
    <property type="entry name" value="PGM_PMM_I"/>
    <property type="match status" value="1"/>
</dbReference>
<keyword evidence="7" id="KW-1185">Reference proteome</keyword>
<evidence type="ECO:0000313" key="6">
    <source>
        <dbReference type="EMBL" id="KAH0534972.1"/>
    </source>
</evidence>
<dbReference type="InterPro" id="IPR005844">
    <property type="entry name" value="A-D-PHexomutase_a/b/a-I"/>
</dbReference>
<dbReference type="GO" id="GO:0004614">
    <property type="term" value="F:phosphoglucomutase activity"/>
    <property type="evidence" value="ECO:0007669"/>
    <property type="project" value="InterPro"/>
</dbReference>
<dbReference type="SUPFAM" id="SSF53738">
    <property type="entry name" value="Phosphoglucomutase, first 3 domains"/>
    <property type="match status" value="1"/>
</dbReference>
<comment type="caution">
    <text evidence="6">The sequence shown here is derived from an EMBL/GenBank/DDBJ whole genome shotgun (WGS) entry which is preliminary data.</text>
</comment>
<evidence type="ECO:0000256" key="4">
    <source>
        <dbReference type="ARBA" id="ARBA00023235"/>
    </source>
</evidence>
<keyword evidence="3" id="KW-0460">Magnesium</keyword>
<evidence type="ECO:0000256" key="3">
    <source>
        <dbReference type="ARBA" id="ARBA00022842"/>
    </source>
</evidence>
<dbReference type="PANTHER" id="PTHR22573">
    <property type="entry name" value="PHOSPHOHEXOMUTASE FAMILY MEMBER"/>
    <property type="match status" value="1"/>
</dbReference>
<evidence type="ECO:0000259" key="5">
    <source>
        <dbReference type="Pfam" id="PF02878"/>
    </source>
</evidence>
<feature type="domain" description="Alpha-D-phosphohexomutase alpha/beta/alpha" evidence="5">
    <location>
        <begin position="14"/>
        <end position="90"/>
    </location>
</feature>
<dbReference type="Proteomes" id="UP000826195">
    <property type="component" value="Unassembled WGS sequence"/>
</dbReference>
<dbReference type="GO" id="GO:0005975">
    <property type="term" value="P:carbohydrate metabolic process"/>
    <property type="evidence" value="ECO:0007669"/>
    <property type="project" value="InterPro"/>
</dbReference>
<dbReference type="GO" id="GO:0046872">
    <property type="term" value="F:metal ion binding"/>
    <property type="evidence" value="ECO:0007669"/>
    <property type="project" value="UniProtKB-KW"/>
</dbReference>